<evidence type="ECO:0000313" key="9">
    <source>
        <dbReference type="EMBL" id="MBE1608293.1"/>
    </source>
</evidence>
<organism evidence="9 10">
    <name type="scientific">Actinopolymorpha pittospori</name>
    <dbReference type="NCBI Taxonomy" id="648752"/>
    <lineage>
        <taxon>Bacteria</taxon>
        <taxon>Bacillati</taxon>
        <taxon>Actinomycetota</taxon>
        <taxon>Actinomycetes</taxon>
        <taxon>Propionibacteriales</taxon>
        <taxon>Actinopolymorphaceae</taxon>
        <taxon>Actinopolymorpha</taxon>
    </lineage>
</organism>
<feature type="transmembrane region" description="Helical" evidence="7">
    <location>
        <begin position="21"/>
        <end position="42"/>
    </location>
</feature>
<dbReference type="GO" id="GO:0005886">
    <property type="term" value="C:plasma membrane"/>
    <property type="evidence" value="ECO:0007669"/>
    <property type="project" value="UniProtKB-SubCell"/>
</dbReference>
<evidence type="ECO:0000313" key="10">
    <source>
        <dbReference type="Proteomes" id="UP000638648"/>
    </source>
</evidence>
<feature type="transmembrane region" description="Helical" evidence="7">
    <location>
        <begin position="118"/>
        <end position="142"/>
    </location>
</feature>
<keyword evidence="9" id="KW-0762">Sugar transport</keyword>
<keyword evidence="3" id="KW-1003">Cell membrane</keyword>
<name>A0A927N0Y4_9ACTN</name>
<comment type="subcellular location">
    <subcellularLocation>
        <location evidence="1 7">Cell membrane</location>
        <topology evidence="1 7">Multi-pass membrane protein</topology>
    </subcellularLocation>
</comment>
<keyword evidence="6 7" id="KW-0472">Membrane</keyword>
<evidence type="ECO:0000259" key="8">
    <source>
        <dbReference type="PROSITE" id="PS50928"/>
    </source>
</evidence>
<accession>A0A927N0Y4</accession>
<keyword evidence="10" id="KW-1185">Reference proteome</keyword>
<keyword evidence="5 7" id="KW-1133">Transmembrane helix</keyword>
<keyword evidence="4 7" id="KW-0812">Transmembrane</keyword>
<evidence type="ECO:0000256" key="1">
    <source>
        <dbReference type="ARBA" id="ARBA00004651"/>
    </source>
</evidence>
<evidence type="ECO:0000256" key="6">
    <source>
        <dbReference type="ARBA" id="ARBA00023136"/>
    </source>
</evidence>
<dbReference type="CDD" id="cd06261">
    <property type="entry name" value="TM_PBP2"/>
    <property type="match status" value="1"/>
</dbReference>
<dbReference type="Proteomes" id="UP000638648">
    <property type="component" value="Unassembled WGS sequence"/>
</dbReference>
<dbReference type="GO" id="GO:0055085">
    <property type="term" value="P:transmembrane transport"/>
    <property type="evidence" value="ECO:0007669"/>
    <property type="project" value="InterPro"/>
</dbReference>
<dbReference type="RefSeq" id="WP_337917972.1">
    <property type="nucleotide sequence ID" value="NZ_BAABJL010000166.1"/>
</dbReference>
<gene>
    <name evidence="9" type="ORF">HEB94_005141</name>
</gene>
<reference evidence="9" key="1">
    <citation type="submission" date="2020-10" db="EMBL/GenBank/DDBJ databases">
        <title>Sequencing the genomes of 1000 actinobacteria strains.</title>
        <authorList>
            <person name="Klenk H.-P."/>
        </authorList>
    </citation>
    <scope>NUCLEOTIDE SEQUENCE</scope>
    <source>
        <strain evidence="9">DSM 45354</strain>
    </source>
</reference>
<dbReference type="InterPro" id="IPR035906">
    <property type="entry name" value="MetI-like_sf"/>
</dbReference>
<feature type="domain" description="ABC transmembrane type-1" evidence="8">
    <location>
        <begin position="83"/>
        <end position="275"/>
    </location>
</feature>
<evidence type="ECO:0000256" key="3">
    <source>
        <dbReference type="ARBA" id="ARBA00022475"/>
    </source>
</evidence>
<dbReference type="Pfam" id="PF00528">
    <property type="entry name" value="BPD_transp_1"/>
    <property type="match status" value="1"/>
</dbReference>
<keyword evidence="2 7" id="KW-0813">Transport</keyword>
<comment type="similarity">
    <text evidence="7">Belongs to the binding-protein-dependent transport system permease family.</text>
</comment>
<dbReference type="EMBL" id="JADBEM010000001">
    <property type="protein sequence ID" value="MBE1608293.1"/>
    <property type="molecule type" value="Genomic_DNA"/>
</dbReference>
<dbReference type="PANTHER" id="PTHR43744">
    <property type="entry name" value="ABC TRANSPORTER PERMEASE PROTEIN MG189-RELATED-RELATED"/>
    <property type="match status" value="1"/>
</dbReference>
<dbReference type="AlphaFoldDB" id="A0A927N0Y4"/>
<feature type="transmembrane region" description="Helical" evidence="7">
    <location>
        <begin position="82"/>
        <end position="106"/>
    </location>
</feature>
<evidence type="ECO:0000256" key="4">
    <source>
        <dbReference type="ARBA" id="ARBA00022692"/>
    </source>
</evidence>
<feature type="transmembrane region" description="Helical" evidence="7">
    <location>
        <begin position="195"/>
        <end position="220"/>
    </location>
</feature>
<feature type="transmembrane region" description="Helical" evidence="7">
    <location>
        <begin position="154"/>
        <end position="174"/>
    </location>
</feature>
<dbReference type="PROSITE" id="PS50928">
    <property type="entry name" value="ABC_TM1"/>
    <property type="match status" value="1"/>
</dbReference>
<dbReference type="Gene3D" id="1.10.3720.10">
    <property type="entry name" value="MetI-like"/>
    <property type="match status" value="1"/>
</dbReference>
<evidence type="ECO:0000256" key="2">
    <source>
        <dbReference type="ARBA" id="ARBA00022448"/>
    </source>
</evidence>
<evidence type="ECO:0000256" key="7">
    <source>
        <dbReference type="RuleBase" id="RU363032"/>
    </source>
</evidence>
<feature type="transmembrane region" description="Helical" evidence="7">
    <location>
        <begin position="253"/>
        <end position="275"/>
    </location>
</feature>
<proteinExistence type="inferred from homology"/>
<dbReference type="SUPFAM" id="SSF161098">
    <property type="entry name" value="MetI-like"/>
    <property type="match status" value="1"/>
</dbReference>
<dbReference type="PANTHER" id="PTHR43744:SF6">
    <property type="entry name" value="ABC TRANSPORTER PERMEASE PROTEIN YESQ-RELATED"/>
    <property type="match status" value="1"/>
</dbReference>
<protein>
    <submittedName>
        <fullName evidence="9">Multiple sugar transport system permease protein</fullName>
    </submittedName>
</protein>
<evidence type="ECO:0000256" key="5">
    <source>
        <dbReference type="ARBA" id="ARBA00022989"/>
    </source>
</evidence>
<dbReference type="InterPro" id="IPR000515">
    <property type="entry name" value="MetI-like"/>
</dbReference>
<sequence>MGFSSTSVPVSRGGVHRVPRLVAHVALVVGAVIMIYPLVWMLSSSVKPAEEIFTDISLLPRHLTLANYLDGWSGLELPFGRYFLNSLLVCAGAIVGNLVGCSMAAYAFARLRFRFRNLWFALMMATIMLPSHVTLIPQYALFNSIGWTNSYLPLIVPKLLATESFFIFLIVQFIRGLPRELDDAAKIDGCGPPGIYWRIILPLLRPALVTTTIFTFIWTYNDFFSQLIYLSDSRLFTVPLALSLFLDMTGESAWGPMFAMSVLSLIPVLVFFVVFQRMIIEGISTSGLRS</sequence>
<comment type="caution">
    <text evidence="9">The sequence shown here is derived from an EMBL/GenBank/DDBJ whole genome shotgun (WGS) entry which is preliminary data.</text>
</comment>